<dbReference type="Pfam" id="PF03455">
    <property type="entry name" value="dDENN"/>
    <property type="match status" value="1"/>
</dbReference>
<accession>A0A0B6ZNY8</accession>
<dbReference type="InterPro" id="IPR043153">
    <property type="entry name" value="DENN_C"/>
</dbReference>
<dbReference type="GO" id="GO:0032456">
    <property type="term" value="P:endocytic recycling"/>
    <property type="evidence" value="ECO:0007669"/>
    <property type="project" value="TreeGrafter"/>
</dbReference>
<feature type="region of interest" description="Disordered" evidence="3">
    <location>
        <begin position="425"/>
        <end position="474"/>
    </location>
</feature>
<dbReference type="GO" id="GO:0005085">
    <property type="term" value="F:guanyl-nucleotide exchange factor activity"/>
    <property type="evidence" value="ECO:0007669"/>
    <property type="project" value="InterPro"/>
</dbReference>
<dbReference type="PANTHER" id="PTHR13196:SF14">
    <property type="entry name" value="UDENN DOMAIN-CONTAINING PROTEIN"/>
    <property type="match status" value="1"/>
</dbReference>
<dbReference type="InterPro" id="IPR001194">
    <property type="entry name" value="cDENN_dom"/>
</dbReference>
<evidence type="ECO:0000256" key="3">
    <source>
        <dbReference type="SAM" id="MobiDB-lite"/>
    </source>
</evidence>
<dbReference type="GO" id="GO:0005829">
    <property type="term" value="C:cytosol"/>
    <property type="evidence" value="ECO:0007669"/>
    <property type="project" value="TreeGrafter"/>
</dbReference>
<dbReference type="PROSITE" id="PS50211">
    <property type="entry name" value="DENN"/>
    <property type="match status" value="1"/>
</dbReference>
<dbReference type="GO" id="GO:0030136">
    <property type="term" value="C:clathrin-coated vesicle"/>
    <property type="evidence" value="ECO:0007669"/>
    <property type="project" value="UniProtKB-SubCell"/>
</dbReference>
<protein>
    <recommendedName>
        <fullName evidence="4">UDENN domain-containing protein</fullName>
    </recommendedName>
</protein>
<dbReference type="GO" id="GO:1901981">
    <property type="term" value="F:phosphatidylinositol phosphate binding"/>
    <property type="evidence" value="ECO:0007669"/>
    <property type="project" value="TreeGrafter"/>
</dbReference>
<evidence type="ECO:0000256" key="2">
    <source>
        <dbReference type="ARBA" id="ARBA00023329"/>
    </source>
</evidence>
<dbReference type="Gene3D" id="3.40.50.11500">
    <property type="match status" value="1"/>
</dbReference>
<dbReference type="Pfam" id="PF02141">
    <property type="entry name" value="DENN"/>
    <property type="match status" value="1"/>
</dbReference>
<proteinExistence type="predicted"/>
<dbReference type="InterPro" id="IPR005112">
    <property type="entry name" value="dDENN_dom"/>
</dbReference>
<dbReference type="EMBL" id="HACG01023413">
    <property type="protein sequence ID" value="CEK70278.1"/>
    <property type="molecule type" value="Transcribed_RNA"/>
</dbReference>
<feature type="compositionally biased region" description="Low complexity" evidence="3">
    <location>
        <begin position="916"/>
        <end position="927"/>
    </location>
</feature>
<dbReference type="InterPro" id="IPR040032">
    <property type="entry name" value="DENND1A/B/C"/>
</dbReference>
<feature type="region of interest" description="Disordered" evidence="3">
    <location>
        <begin position="508"/>
        <end position="645"/>
    </location>
</feature>
<feature type="compositionally biased region" description="Low complexity" evidence="3">
    <location>
        <begin position="871"/>
        <end position="895"/>
    </location>
</feature>
<dbReference type="AlphaFoldDB" id="A0A0B6ZNY8"/>
<feature type="region of interest" description="Disordered" evidence="3">
    <location>
        <begin position="831"/>
        <end position="895"/>
    </location>
</feature>
<keyword evidence="2" id="KW-0968">Cytoplasmic vesicle</keyword>
<feature type="non-terminal residue" evidence="5">
    <location>
        <position position="1"/>
    </location>
</feature>
<feature type="region of interest" description="Disordered" evidence="3">
    <location>
        <begin position="914"/>
        <end position="943"/>
    </location>
</feature>
<evidence type="ECO:0000256" key="1">
    <source>
        <dbReference type="ARBA" id="ARBA00004132"/>
    </source>
</evidence>
<organism evidence="5">
    <name type="scientific">Arion vulgaris</name>
    <dbReference type="NCBI Taxonomy" id="1028688"/>
    <lineage>
        <taxon>Eukaryota</taxon>
        <taxon>Metazoa</taxon>
        <taxon>Spiralia</taxon>
        <taxon>Lophotrochozoa</taxon>
        <taxon>Mollusca</taxon>
        <taxon>Gastropoda</taxon>
        <taxon>Heterobranchia</taxon>
        <taxon>Euthyneura</taxon>
        <taxon>Panpulmonata</taxon>
        <taxon>Eupulmonata</taxon>
        <taxon>Stylommatophora</taxon>
        <taxon>Helicina</taxon>
        <taxon>Arionoidea</taxon>
        <taxon>Arionidae</taxon>
        <taxon>Arion</taxon>
    </lineage>
</organism>
<reference evidence="5" key="1">
    <citation type="submission" date="2014-12" db="EMBL/GenBank/DDBJ databases">
        <title>Insight into the proteome of Arion vulgaris.</title>
        <authorList>
            <person name="Aradska J."/>
            <person name="Bulat T."/>
            <person name="Smidak R."/>
            <person name="Sarate P."/>
            <person name="Gangsoo J."/>
            <person name="Sialana F."/>
            <person name="Bilban M."/>
            <person name="Lubec G."/>
        </authorList>
    </citation>
    <scope>NUCLEOTIDE SEQUENCE</scope>
    <source>
        <tissue evidence="5">Skin</tissue>
    </source>
</reference>
<feature type="domain" description="UDENN" evidence="4">
    <location>
        <begin position="1"/>
        <end position="345"/>
    </location>
</feature>
<evidence type="ECO:0000259" key="4">
    <source>
        <dbReference type="PROSITE" id="PS50211"/>
    </source>
</evidence>
<feature type="compositionally biased region" description="Basic and acidic residues" evidence="3">
    <location>
        <begin position="594"/>
        <end position="616"/>
    </location>
</feature>
<name>A0A0B6ZNY8_9EUPU</name>
<feature type="compositionally biased region" description="Low complexity" evidence="3">
    <location>
        <begin position="832"/>
        <end position="856"/>
    </location>
</feature>
<comment type="subcellular location">
    <subcellularLocation>
        <location evidence="1">Cytoplasmic vesicle</location>
        <location evidence="1">Clathrin-coated vesicle</location>
    </subcellularLocation>
</comment>
<dbReference type="Gene3D" id="3.30.450.200">
    <property type="match status" value="1"/>
</dbReference>
<feature type="compositionally biased region" description="Polar residues" evidence="3">
    <location>
        <begin position="861"/>
        <end position="870"/>
    </location>
</feature>
<dbReference type="FunFam" id="3.40.50.11500:FF:000004">
    <property type="entry name" value="DENN domain-containing protein 2C isoform X1"/>
    <property type="match status" value="1"/>
</dbReference>
<dbReference type="PANTHER" id="PTHR13196">
    <property type="entry name" value="DENN DOMAIN-CONTAINING"/>
    <property type="match status" value="1"/>
</dbReference>
<feature type="compositionally biased region" description="Acidic residues" evidence="3">
    <location>
        <begin position="514"/>
        <end position="526"/>
    </location>
</feature>
<dbReference type="Gene3D" id="6.10.140.1000">
    <property type="match status" value="1"/>
</dbReference>
<dbReference type="InterPro" id="IPR037516">
    <property type="entry name" value="Tripartite_DENN"/>
</dbReference>
<dbReference type="SMART" id="SM00801">
    <property type="entry name" value="dDENN"/>
    <property type="match status" value="1"/>
</dbReference>
<feature type="compositionally biased region" description="Acidic residues" evidence="3">
    <location>
        <begin position="632"/>
        <end position="641"/>
    </location>
</feature>
<dbReference type="GO" id="GO:0006897">
    <property type="term" value="P:endocytosis"/>
    <property type="evidence" value="ECO:0007669"/>
    <property type="project" value="TreeGrafter"/>
</dbReference>
<gene>
    <name evidence="5" type="primary">ORF73518</name>
</gene>
<evidence type="ECO:0000313" key="5">
    <source>
        <dbReference type="EMBL" id="CEK70278.1"/>
    </source>
</evidence>
<feature type="compositionally biased region" description="Basic and acidic residues" evidence="3">
    <location>
        <begin position="549"/>
        <end position="561"/>
    </location>
</feature>
<dbReference type="SMART" id="SM00799">
    <property type="entry name" value="DENN"/>
    <property type="match status" value="1"/>
</dbReference>
<sequence length="943" mass="104171">DFDDKEALVMIPRFAYPCPNDASQVDHFTFVLTDLDSMFRFGYCRHATGHQTCLCIVSWLPWCEIFYKLLDLLAEITNRSENNEVNTLLHATYTQEVPLPSMPVTIVADQDMFSFSAPDPNALPKIPGSRNLTEYYNAVDPNNMMIIFASMLHERRIYMTSKKLSRLTACIHAAEALLYPMHWQHLYIPVLPANLIEYVSAPMPYVIGVHSNLVENLKLKRVDVADAVIVDLDANTVSTEYDDLGDLPEDVSSYLKRNLKTDVIKNSIMKSGDSISMAFLNALVRLIGGYSEALKFRPGEPITFDPEAFVRSRPAQATQDFLEGMLTLQIFQQFICGRLEILNTGGGFKDIFEVQATRFAGKLNSQSRYKEWLKSVKKSGKKSWNGLKVKVKEQGKKAMADFKIKFSGLTDNEDKKWTSTHISGGIVHGKSHGPRPITAHAGTLPRTLRATSQEFDKRNKPPGRSKSIEDSHDDSQLRLSYHTVDMTLMTDTDIQAAMLRSASAEILTNQAEDSSSDSDSDFESDGTDTNIAFDAFHSSDDGSNSITSADEKSITENKPEVKSSVPGDKLIFTRPRPAVSTEPVPAPRKKRAHSKDDIFSELPKSDESQVTEETRNKTGSVQDAPLIKFDSSESEPTDSDNFDPLVSGSVVGSTDTLNSITNMGDGQDADAGLRGYKTKSLVDTVDNKISTEDSITKTFDPLSDLAGLSFSNNMPNTQKSGVPAHLLRSDPLSSHSPRRDSADLLMHEWCLASLSKSHNTSSARPPQPLRMRYPNNPFILGRPQNPALVNSSAFTSAPLRGNLVQGQNQGLYLGQRAFDFQKVNQHGLKPFPASTLPSPSALSPASYAPYSRPHPSMASRVMTTSSVAPQTSVSSHTPHPTPSKHVGISSASSSEINSQKKSDFLFDLQDIDFGNKTTPQKLQQQQTAVIQPLPSQPKWETFD</sequence>